<evidence type="ECO:0000256" key="3">
    <source>
        <dbReference type="ARBA" id="ARBA00012737"/>
    </source>
</evidence>
<organism evidence="12 13">
    <name type="scientific">Rathayibacter oskolensis</name>
    <dbReference type="NCBI Taxonomy" id="1891671"/>
    <lineage>
        <taxon>Bacteria</taxon>
        <taxon>Bacillati</taxon>
        <taxon>Actinomycetota</taxon>
        <taxon>Actinomycetes</taxon>
        <taxon>Micrococcales</taxon>
        <taxon>Microbacteriaceae</taxon>
        <taxon>Rathayibacter</taxon>
    </lineage>
</organism>
<comment type="catalytic activity">
    <reaction evidence="8">
        <text>L-aspartate + L-glutamine + ATP + H2O = L-asparagine + L-glutamate + AMP + diphosphate + H(+)</text>
        <dbReference type="Rhea" id="RHEA:12228"/>
        <dbReference type="ChEBI" id="CHEBI:15377"/>
        <dbReference type="ChEBI" id="CHEBI:15378"/>
        <dbReference type="ChEBI" id="CHEBI:29985"/>
        <dbReference type="ChEBI" id="CHEBI:29991"/>
        <dbReference type="ChEBI" id="CHEBI:30616"/>
        <dbReference type="ChEBI" id="CHEBI:33019"/>
        <dbReference type="ChEBI" id="CHEBI:58048"/>
        <dbReference type="ChEBI" id="CHEBI:58359"/>
        <dbReference type="ChEBI" id="CHEBI:456215"/>
        <dbReference type="EC" id="6.3.5.4"/>
    </reaction>
</comment>
<keyword evidence="13" id="KW-1185">Reference proteome</keyword>
<protein>
    <recommendedName>
        <fullName evidence="3">asparagine synthase (glutamine-hydrolyzing)</fullName>
        <ecNumber evidence="3">6.3.5.4</ecNumber>
    </recommendedName>
</protein>
<reference evidence="13" key="1">
    <citation type="submission" date="2017-04" db="EMBL/GenBank/DDBJ databases">
        <authorList>
            <person name="Varghese N."/>
            <person name="Submissions S."/>
        </authorList>
    </citation>
    <scope>NUCLEOTIDE SEQUENCE [LARGE SCALE GENOMIC DNA]</scope>
    <source>
        <strain evidence="13">VKM Ac-2121</strain>
    </source>
</reference>
<keyword evidence="6 9" id="KW-0061">Asparagine biosynthesis</keyword>
<dbReference type="EC" id="6.3.5.4" evidence="3"/>
<dbReference type="InterPro" id="IPR017535">
    <property type="entry name" value="Asparagine_synth"/>
</dbReference>
<keyword evidence="7 9" id="KW-0315">Glutamine amidotransferase</keyword>
<dbReference type="InterPro" id="IPR001962">
    <property type="entry name" value="Asn_synthase"/>
</dbReference>
<evidence type="ECO:0000256" key="2">
    <source>
        <dbReference type="ARBA" id="ARBA00005752"/>
    </source>
</evidence>
<dbReference type="InterPro" id="IPR006426">
    <property type="entry name" value="Asn_synth_AEB"/>
</dbReference>
<dbReference type="PROSITE" id="PS51278">
    <property type="entry name" value="GATASE_TYPE_2"/>
    <property type="match status" value="1"/>
</dbReference>
<feature type="active site" description="For GATase activity" evidence="9">
    <location>
        <position position="2"/>
    </location>
</feature>
<evidence type="ECO:0000259" key="11">
    <source>
        <dbReference type="PROSITE" id="PS51278"/>
    </source>
</evidence>
<feature type="binding site" evidence="10">
    <location>
        <position position="100"/>
    </location>
    <ligand>
        <name>L-glutamine</name>
        <dbReference type="ChEBI" id="CHEBI:58359"/>
    </ligand>
</feature>
<evidence type="ECO:0000256" key="8">
    <source>
        <dbReference type="ARBA" id="ARBA00048741"/>
    </source>
</evidence>
<dbReference type="NCBIfam" id="TIGR01536">
    <property type="entry name" value="asn_synth_AEB"/>
    <property type="match status" value="1"/>
</dbReference>
<dbReference type="PANTHER" id="PTHR43284">
    <property type="entry name" value="ASPARAGINE SYNTHETASE (GLUTAMINE-HYDROLYZING)"/>
    <property type="match status" value="1"/>
</dbReference>
<dbReference type="GO" id="GO:0005524">
    <property type="term" value="F:ATP binding"/>
    <property type="evidence" value="ECO:0007669"/>
    <property type="project" value="UniProtKB-KW"/>
</dbReference>
<evidence type="ECO:0000313" key="13">
    <source>
        <dbReference type="Proteomes" id="UP000193711"/>
    </source>
</evidence>
<dbReference type="CDD" id="cd01991">
    <property type="entry name" value="Asn_synthase_B_C"/>
    <property type="match status" value="1"/>
</dbReference>
<dbReference type="Gene3D" id="3.60.20.10">
    <property type="entry name" value="Glutamine Phosphoribosylpyrophosphate, subunit 1, domain 1"/>
    <property type="match status" value="1"/>
</dbReference>
<dbReference type="Pfam" id="PF13537">
    <property type="entry name" value="GATase_7"/>
    <property type="match status" value="1"/>
</dbReference>
<evidence type="ECO:0000256" key="5">
    <source>
        <dbReference type="ARBA" id="ARBA00022840"/>
    </source>
</evidence>
<evidence type="ECO:0000256" key="4">
    <source>
        <dbReference type="ARBA" id="ARBA00022741"/>
    </source>
</evidence>
<dbReference type="Pfam" id="PF00733">
    <property type="entry name" value="Asn_synthase"/>
    <property type="match status" value="1"/>
</dbReference>
<dbReference type="EMBL" id="FXBM01000001">
    <property type="protein sequence ID" value="SMH28829.1"/>
    <property type="molecule type" value="Genomic_DNA"/>
</dbReference>
<dbReference type="InterPro" id="IPR029055">
    <property type="entry name" value="Ntn_hydrolases_N"/>
</dbReference>
<feature type="domain" description="Glutamine amidotransferase type-2" evidence="11">
    <location>
        <begin position="2"/>
        <end position="214"/>
    </location>
</feature>
<keyword evidence="4 10" id="KW-0547">Nucleotide-binding</keyword>
<dbReference type="GO" id="GO:0004066">
    <property type="term" value="F:asparagine synthase (glutamine-hydrolyzing) activity"/>
    <property type="evidence" value="ECO:0007669"/>
    <property type="project" value="UniProtKB-EC"/>
</dbReference>
<dbReference type="PIRSF" id="PIRSF001589">
    <property type="entry name" value="Asn_synthetase_glu-h"/>
    <property type="match status" value="1"/>
</dbReference>
<evidence type="ECO:0000256" key="6">
    <source>
        <dbReference type="ARBA" id="ARBA00022888"/>
    </source>
</evidence>
<evidence type="ECO:0000256" key="9">
    <source>
        <dbReference type="PIRSR" id="PIRSR001589-1"/>
    </source>
</evidence>
<dbReference type="InterPro" id="IPR017932">
    <property type="entry name" value="GATase_2_dom"/>
</dbReference>
<keyword evidence="5 10" id="KW-0067">ATP-binding</keyword>
<dbReference type="AlphaFoldDB" id="A0A1X7MVD2"/>
<feature type="binding site" evidence="10">
    <location>
        <begin position="369"/>
        <end position="370"/>
    </location>
    <ligand>
        <name>ATP</name>
        <dbReference type="ChEBI" id="CHEBI:30616"/>
    </ligand>
</feature>
<dbReference type="SUPFAM" id="SSF56235">
    <property type="entry name" value="N-terminal nucleophile aminohydrolases (Ntn hydrolases)"/>
    <property type="match status" value="1"/>
</dbReference>
<dbReference type="STRING" id="1891671.SAMN06295885_0240"/>
<evidence type="ECO:0000256" key="10">
    <source>
        <dbReference type="PIRSR" id="PIRSR001589-2"/>
    </source>
</evidence>
<keyword evidence="9" id="KW-0028">Amino-acid biosynthesis</keyword>
<name>A0A1X7MVD2_9MICO</name>
<accession>A0A1X7MVD2</accession>
<feature type="binding site" evidence="10">
    <location>
        <position position="266"/>
    </location>
    <ligand>
        <name>ATP</name>
        <dbReference type="ChEBI" id="CHEBI:30616"/>
    </ligand>
</feature>
<dbReference type="CDD" id="cd00712">
    <property type="entry name" value="AsnB"/>
    <property type="match status" value="1"/>
</dbReference>
<evidence type="ECO:0000256" key="7">
    <source>
        <dbReference type="ARBA" id="ARBA00022962"/>
    </source>
</evidence>
<dbReference type="PANTHER" id="PTHR43284:SF1">
    <property type="entry name" value="ASPARAGINE SYNTHETASE"/>
    <property type="match status" value="1"/>
</dbReference>
<comment type="similarity">
    <text evidence="2">Belongs to the asparagine synthetase family.</text>
</comment>
<dbReference type="GO" id="GO:0005829">
    <property type="term" value="C:cytosol"/>
    <property type="evidence" value="ECO:0007669"/>
    <property type="project" value="TreeGrafter"/>
</dbReference>
<dbReference type="InterPro" id="IPR014729">
    <property type="entry name" value="Rossmann-like_a/b/a_fold"/>
</dbReference>
<dbReference type="GO" id="GO:0006529">
    <property type="term" value="P:asparagine biosynthetic process"/>
    <property type="evidence" value="ECO:0007669"/>
    <property type="project" value="UniProtKB-KW"/>
</dbReference>
<dbReference type="SUPFAM" id="SSF52402">
    <property type="entry name" value="Adenine nucleotide alpha hydrolases-like"/>
    <property type="match status" value="1"/>
</dbReference>
<proteinExistence type="inferred from homology"/>
<dbReference type="NCBIfam" id="TIGR03104">
    <property type="entry name" value="trio_amidotrans"/>
    <property type="match status" value="1"/>
</dbReference>
<dbReference type="OrthoDB" id="9763290at2"/>
<dbReference type="Proteomes" id="UP000193711">
    <property type="component" value="Unassembled WGS sequence"/>
</dbReference>
<dbReference type="InterPro" id="IPR051786">
    <property type="entry name" value="ASN_synthetase/amidase"/>
</dbReference>
<feature type="binding site" evidence="10">
    <location>
        <position position="293"/>
    </location>
    <ligand>
        <name>ATP</name>
        <dbReference type="ChEBI" id="CHEBI:30616"/>
    </ligand>
</feature>
<gene>
    <name evidence="12" type="ORF">SAMN06295885_0240</name>
</gene>
<dbReference type="RefSeq" id="WP_085474792.1">
    <property type="nucleotide sequence ID" value="NZ_FXBM01000001.1"/>
</dbReference>
<dbReference type="InterPro" id="IPR033738">
    <property type="entry name" value="AsnB_N"/>
</dbReference>
<sequence>MCGLGGEIRLDGRRADAAAVERMTACMVHRGPDGDGLWARGPVALGHRRLSIIDLSPAGSQPMIDSALGLSIVFNGCIYNYEQLRAELEAKGHRFFSHSDTEVIGKAYAEWGTDCVDRFLGMFAFVIVEHVSGRVVMARDRLGIKPLYLDETPERIRFASTVQALLAGGVADTSIDRTALMFYLSFHSVVPAPRTILSGVTKLPPATVRVIEPDGSRHEHVYWEPVFARDPSRADWSERDWQEALIASFRTAVERRMVADVPVGVLLSGGIDSSLVVALLAEAGQTGLQTFSIGFDSAGGESGDEFEYSGLVAERFGTDHHRIAIDSSRLLPGIDGAIAAMSEPMVSHDAVAFYLLSEDVSQHVKVVQSGQGADEVLGGYDWYPPLSDVPRAGAAEAYASVFFDRRFPELQALLTPEWRGEDAATAFIAERFGRPGADTSVDAALRNDTTVMLVDDPVKRVDNMTMAWGLEARVPFLDHEFVELVGRIPPELKLADGGKGVLKRAVRGIVPDEVIDRTKGYFPVPAIRQLEGPYLERVRAALTDPSARARAVFDPATVDSLLADPNATRTRLGSNELWQLALLEMWLQEHGVG</sequence>
<dbReference type="Gene3D" id="3.40.50.620">
    <property type="entry name" value="HUPs"/>
    <property type="match status" value="1"/>
</dbReference>
<comment type="pathway">
    <text evidence="1">Amino-acid biosynthesis; L-asparagine biosynthesis; L-asparagine from L-aspartate (L-Gln route): step 1/1.</text>
</comment>
<evidence type="ECO:0000256" key="1">
    <source>
        <dbReference type="ARBA" id="ARBA00005187"/>
    </source>
</evidence>
<evidence type="ECO:0000313" key="12">
    <source>
        <dbReference type="EMBL" id="SMH28829.1"/>
    </source>
</evidence>